<dbReference type="GO" id="GO:0006313">
    <property type="term" value="P:DNA transposition"/>
    <property type="evidence" value="ECO:0007669"/>
    <property type="project" value="InterPro"/>
</dbReference>
<evidence type="ECO:0000313" key="4">
    <source>
        <dbReference type="Proteomes" id="UP000288058"/>
    </source>
</evidence>
<dbReference type="GO" id="GO:0004803">
    <property type="term" value="F:transposase activity"/>
    <property type="evidence" value="ECO:0007669"/>
    <property type="project" value="InterPro"/>
</dbReference>
<dbReference type="PANTHER" id="PTHR33055:SF3">
    <property type="entry name" value="PUTATIVE TRANSPOSASE FOR IS117-RELATED"/>
    <property type="match status" value="1"/>
</dbReference>
<accession>A0A432Z0G4</accession>
<evidence type="ECO:0000259" key="2">
    <source>
        <dbReference type="Pfam" id="PF02371"/>
    </source>
</evidence>
<dbReference type="InterPro" id="IPR002525">
    <property type="entry name" value="Transp_IS110-like_N"/>
</dbReference>
<dbReference type="Pfam" id="PF02371">
    <property type="entry name" value="Transposase_20"/>
    <property type="match status" value="1"/>
</dbReference>
<dbReference type="RefSeq" id="WP_126781568.1">
    <property type="nucleotide sequence ID" value="NZ_PIQC01000004.1"/>
</dbReference>
<name>A0A432Z0G4_9GAMM</name>
<gene>
    <name evidence="3" type="ORF">CWI78_06925</name>
</gene>
<dbReference type="Proteomes" id="UP000288058">
    <property type="component" value="Unassembled WGS sequence"/>
</dbReference>
<sequence length="337" mass="38050">MKVTTISIDLAKTVFQVCGTNQAGSEVFNRQVRRNKLLETVIQFPGADVVMEACSGSNYWGRLFIKHGLTVKLIPPQHVKPFVRGNKNDRNDAFAISEASRRPNLIFTQPRSVAATDMAVLHRIRDRRQGSLTRLTNQIRGLLNEYGIVIPQGIEHLRRHIPLVLEDADNELSQLMRSELHSLYEEWCMMASLIKQHDKAIEQFARADEQTTLLMTARGIGSITATALMSVMGSPANYKNGRHFASSLGLTPSEYSSGGKQKLGRITKRGNRYVRKLLVQCAMSHVRHLESRTDNLSLWLKKLKDRRGVQVAAIALANKLARISWAMLHKQQEFKLN</sequence>
<dbReference type="PANTHER" id="PTHR33055">
    <property type="entry name" value="TRANSPOSASE FOR INSERTION SEQUENCE ELEMENT IS1111A"/>
    <property type="match status" value="1"/>
</dbReference>
<feature type="domain" description="Transposase IS116/IS110/IS902 C-terminal" evidence="2">
    <location>
        <begin position="212"/>
        <end position="289"/>
    </location>
</feature>
<dbReference type="Pfam" id="PF01548">
    <property type="entry name" value="DEDD_Tnp_IS110"/>
    <property type="match status" value="1"/>
</dbReference>
<dbReference type="EMBL" id="PIQC01000004">
    <property type="protein sequence ID" value="RUO69651.1"/>
    <property type="molecule type" value="Genomic_DNA"/>
</dbReference>
<dbReference type="InterPro" id="IPR047650">
    <property type="entry name" value="Transpos_IS110"/>
</dbReference>
<dbReference type="OrthoDB" id="5289737at2"/>
<dbReference type="GO" id="GO:0003677">
    <property type="term" value="F:DNA binding"/>
    <property type="evidence" value="ECO:0007669"/>
    <property type="project" value="InterPro"/>
</dbReference>
<organism evidence="3 4">
    <name type="scientific">Idiomarina ramblicola</name>
    <dbReference type="NCBI Taxonomy" id="263724"/>
    <lineage>
        <taxon>Bacteria</taxon>
        <taxon>Pseudomonadati</taxon>
        <taxon>Pseudomonadota</taxon>
        <taxon>Gammaproteobacteria</taxon>
        <taxon>Alteromonadales</taxon>
        <taxon>Idiomarinaceae</taxon>
        <taxon>Idiomarina</taxon>
    </lineage>
</organism>
<dbReference type="InterPro" id="IPR003346">
    <property type="entry name" value="Transposase_20"/>
</dbReference>
<keyword evidence="4" id="KW-1185">Reference proteome</keyword>
<comment type="caution">
    <text evidence="3">The sequence shown here is derived from an EMBL/GenBank/DDBJ whole genome shotgun (WGS) entry which is preliminary data.</text>
</comment>
<dbReference type="NCBIfam" id="NF033542">
    <property type="entry name" value="transpos_IS110"/>
    <property type="match status" value="1"/>
</dbReference>
<reference evidence="4" key="1">
    <citation type="journal article" date="2018" name="Front. Microbiol.">
        <title>Genome-Based Analysis Reveals the Taxonomy and Diversity of the Family Idiomarinaceae.</title>
        <authorList>
            <person name="Liu Y."/>
            <person name="Lai Q."/>
            <person name="Shao Z."/>
        </authorList>
    </citation>
    <scope>NUCLEOTIDE SEQUENCE [LARGE SCALE GENOMIC DNA]</scope>
    <source>
        <strain evidence="4">R22</strain>
    </source>
</reference>
<evidence type="ECO:0000313" key="3">
    <source>
        <dbReference type="EMBL" id="RUO69651.1"/>
    </source>
</evidence>
<dbReference type="AlphaFoldDB" id="A0A432Z0G4"/>
<evidence type="ECO:0000259" key="1">
    <source>
        <dbReference type="Pfam" id="PF01548"/>
    </source>
</evidence>
<feature type="domain" description="Transposase IS110-like N-terminal" evidence="1">
    <location>
        <begin position="7"/>
        <end position="146"/>
    </location>
</feature>
<protein>
    <submittedName>
        <fullName evidence="3">IS110 family transposase</fullName>
    </submittedName>
</protein>
<proteinExistence type="predicted"/>